<proteinExistence type="predicted"/>
<feature type="region of interest" description="Disordered" evidence="1">
    <location>
        <begin position="1"/>
        <end position="65"/>
    </location>
</feature>
<evidence type="ECO:0000313" key="2">
    <source>
        <dbReference type="EMBL" id="SNT29839.1"/>
    </source>
</evidence>
<name>A0A239LJJ0_9NOCA</name>
<evidence type="ECO:0000313" key="3">
    <source>
        <dbReference type="Proteomes" id="UP000198327"/>
    </source>
</evidence>
<dbReference type="EMBL" id="FZOW01000013">
    <property type="protein sequence ID" value="SNT29839.1"/>
    <property type="molecule type" value="Genomic_DNA"/>
</dbReference>
<sequence>MDGFDHEVMTEPFLPRHRHDDSIDAADPGIDAPSEDDVDRKVEAFEERLDSERDEKTLFRTPKPE</sequence>
<organism evidence="2 3">
    <name type="scientific">Rhodococcoides kyotonense</name>
    <dbReference type="NCBI Taxonomy" id="398843"/>
    <lineage>
        <taxon>Bacteria</taxon>
        <taxon>Bacillati</taxon>
        <taxon>Actinomycetota</taxon>
        <taxon>Actinomycetes</taxon>
        <taxon>Mycobacteriales</taxon>
        <taxon>Nocardiaceae</taxon>
        <taxon>Rhodococcoides</taxon>
    </lineage>
</organism>
<dbReference type="AlphaFoldDB" id="A0A239LJJ0"/>
<protein>
    <submittedName>
        <fullName evidence="2">Uncharacterized protein</fullName>
    </submittedName>
</protein>
<reference evidence="3" key="1">
    <citation type="submission" date="2017-06" db="EMBL/GenBank/DDBJ databases">
        <authorList>
            <person name="Varghese N."/>
            <person name="Submissions S."/>
        </authorList>
    </citation>
    <scope>NUCLEOTIDE SEQUENCE [LARGE SCALE GENOMIC DNA]</scope>
    <source>
        <strain evidence="3">JCM 23211</strain>
    </source>
</reference>
<keyword evidence="3" id="KW-1185">Reference proteome</keyword>
<gene>
    <name evidence="2" type="ORF">SAMN05421642_11359</name>
</gene>
<accession>A0A239LJJ0</accession>
<evidence type="ECO:0000256" key="1">
    <source>
        <dbReference type="SAM" id="MobiDB-lite"/>
    </source>
</evidence>
<dbReference type="Proteomes" id="UP000198327">
    <property type="component" value="Unassembled WGS sequence"/>
</dbReference>
<feature type="compositionally biased region" description="Basic and acidic residues" evidence="1">
    <location>
        <begin position="38"/>
        <end position="65"/>
    </location>
</feature>